<dbReference type="Proteomes" id="UP001165584">
    <property type="component" value="Unassembled WGS sequence"/>
</dbReference>
<dbReference type="SUPFAM" id="SSF48498">
    <property type="entry name" value="Tetracyclin repressor-like, C-terminal domain"/>
    <property type="match status" value="1"/>
</dbReference>
<evidence type="ECO:0000259" key="5">
    <source>
        <dbReference type="PROSITE" id="PS50977"/>
    </source>
</evidence>
<keyword evidence="2 4" id="KW-0238">DNA-binding</keyword>
<protein>
    <submittedName>
        <fullName evidence="6">TetR/AcrR family transcriptional regulator</fullName>
    </submittedName>
</protein>
<dbReference type="InterPro" id="IPR036271">
    <property type="entry name" value="Tet_transcr_reg_TetR-rel_C_sf"/>
</dbReference>
<organism evidence="6 7">
    <name type="scientific">Herbiconiux aconitum</name>
    <dbReference type="NCBI Taxonomy" id="2970913"/>
    <lineage>
        <taxon>Bacteria</taxon>
        <taxon>Bacillati</taxon>
        <taxon>Actinomycetota</taxon>
        <taxon>Actinomycetes</taxon>
        <taxon>Micrococcales</taxon>
        <taxon>Microbacteriaceae</taxon>
        <taxon>Herbiconiux</taxon>
    </lineage>
</organism>
<dbReference type="PANTHER" id="PTHR47506">
    <property type="entry name" value="TRANSCRIPTIONAL REGULATORY PROTEIN"/>
    <property type="match status" value="1"/>
</dbReference>
<dbReference type="InterPro" id="IPR009057">
    <property type="entry name" value="Homeodomain-like_sf"/>
</dbReference>
<dbReference type="SUPFAM" id="SSF46689">
    <property type="entry name" value="Homeodomain-like"/>
    <property type="match status" value="1"/>
</dbReference>
<dbReference type="InterPro" id="IPR001647">
    <property type="entry name" value="HTH_TetR"/>
</dbReference>
<dbReference type="Pfam" id="PF00440">
    <property type="entry name" value="TetR_N"/>
    <property type="match status" value="1"/>
</dbReference>
<keyword evidence="1" id="KW-0805">Transcription regulation</keyword>
<proteinExistence type="predicted"/>
<dbReference type="PROSITE" id="PS50977">
    <property type="entry name" value="HTH_TETR_2"/>
    <property type="match status" value="1"/>
</dbReference>
<dbReference type="PANTHER" id="PTHR47506:SF3">
    <property type="entry name" value="HTH-TYPE TRANSCRIPTIONAL REGULATOR LMRA"/>
    <property type="match status" value="1"/>
</dbReference>
<dbReference type="EMBL" id="JANLCM010000001">
    <property type="protein sequence ID" value="MCS5717707.1"/>
    <property type="molecule type" value="Genomic_DNA"/>
</dbReference>
<evidence type="ECO:0000256" key="2">
    <source>
        <dbReference type="ARBA" id="ARBA00023125"/>
    </source>
</evidence>
<gene>
    <name evidence="6" type="ORF">N1027_06110</name>
</gene>
<keyword evidence="7" id="KW-1185">Reference proteome</keyword>
<accession>A0ABT2GQ46</accession>
<dbReference type="RefSeq" id="WP_259506171.1">
    <property type="nucleotide sequence ID" value="NZ_JANLCM010000001.1"/>
</dbReference>
<evidence type="ECO:0000256" key="3">
    <source>
        <dbReference type="ARBA" id="ARBA00023163"/>
    </source>
</evidence>
<comment type="caution">
    <text evidence="6">The sequence shown here is derived from an EMBL/GenBank/DDBJ whole genome shotgun (WGS) entry which is preliminary data.</text>
</comment>
<evidence type="ECO:0000256" key="1">
    <source>
        <dbReference type="ARBA" id="ARBA00023015"/>
    </source>
</evidence>
<name>A0ABT2GQ46_9MICO</name>
<evidence type="ECO:0000313" key="6">
    <source>
        <dbReference type="EMBL" id="MCS5717707.1"/>
    </source>
</evidence>
<evidence type="ECO:0000313" key="7">
    <source>
        <dbReference type="Proteomes" id="UP001165584"/>
    </source>
</evidence>
<reference evidence="6" key="1">
    <citation type="submission" date="2022-08" db="EMBL/GenBank/DDBJ databases">
        <authorList>
            <person name="Deng Y."/>
            <person name="Han X.-F."/>
            <person name="Zhang Y.-Q."/>
        </authorList>
    </citation>
    <scope>NUCLEOTIDE SEQUENCE</scope>
    <source>
        <strain evidence="6">CPCC 205763</strain>
    </source>
</reference>
<keyword evidence="3" id="KW-0804">Transcription</keyword>
<evidence type="ECO:0000256" key="4">
    <source>
        <dbReference type="PROSITE-ProRule" id="PRU00335"/>
    </source>
</evidence>
<feature type="domain" description="HTH tetR-type" evidence="5">
    <location>
        <begin position="10"/>
        <end position="70"/>
    </location>
</feature>
<sequence length="197" mass="21012">MERTLTAKGLATRKRIVEGAAVLMRAEGVARTSLDSVCASTGTGKSQLFHYFPAGKDALLVAVAEHEAASVLADQEPYLSELTSWDAWTKWRDILIARYAALGSRCPLGVLTTQLGPTSPTSERIANDLLVTWQNHIRTGIESMQSIGQIRQTIDAATASAALISGIYGGVVILLATGSTTHLQASLDMSIEDLKSL</sequence>
<dbReference type="Gene3D" id="1.10.357.10">
    <property type="entry name" value="Tetracycline Repressor, domain 2"/>
    <property type="match status" value="1"/>
</dbReference>
<feature type="DNA-binding region" description="H-T-H motif" evidence="4">
    <location>
        <begin position="33"/>
        <end position="52"/>
    </location>
</feature>